<protein>
    <recommendedName>
        <fullName evidence="3">Nucleotidyltransferase-like protein</fullName>
    </recommendedName>
</protein>
<accession>A0A318E1R5</accession>
<dbReference type="AlphaFoldDB" id="A0A318E1R5"/>
<gene>
    <name evidence="1" type="ORF">C8D93_11128</name>
</gene>
<dbReference type="Proteomes" id="UP000248330">
    <property type="component" value="Unassembled WGS sequence"/>
</dbReference>
<evidence type="ECO:0008006" key="3">
    <source>
        <dbReference type="Google" id="ProtNLM"/>
    </source>
</evidence>
<evidence type="ECO:0000313" key="2">
    <source>
        <dbReference type="Proteomes" id="UP000248330"/>
    </source>
</evidence>
<dbReference type="EMBL" id="QICN01000011">
    <property type="protein sequence ID" value="PXV64856.1"/>
    <property type="molecule type" value="Genomic_DNA"/>
</dbReference>
<name>A0A318E1R5_9GAMM</name>
<dbReference type="OrthoDB" id="5294130at2"/>
<reference evidence="1 2" key="1">
    <citation type="submission" date="2018-04" db="EMBL/GenBank/DDBJ databases">
        <title>Genomic Encyclopedia of Type Strains, Phase IV (KMG-IV): sequencing the most valuable type-strain genomes for metagenomic binning, comparative biology and taxonomic classification.</title>
        <authorList>
            <person name="Goeker M."/>
        </authorList>
    </citation>
    <scope>NUCLEOTIDE SEQUENCE [LARGE SCALE GENOMIC DNA]</scope>
    <source>
        <strain evidence="1 2">DSM 104150</strain>
    </source>
</reference>
<sequence>MNHRERSGVIEEAARIVCVDLLTDYRQAKRKAAQRLGLPPNAPLPDNAAIHAAVIDYQRLFGGDDYVQQLHRLRRAALAAMRLLDAFSPRLVGAVVSGAVTSAHRVQLHVFSDAAEAVDIALLDRGVDFEPAERLYRLSDGREQRVALLRLDLDDCGVDIAVFPEDGLRRAPVNPLDGRPFRRLDYAEAERLAAGAP</sequence>
<organism evidence="1 2">
    <name type="scientific">Sinimarinibacterium flocculans</name>
    <dbReference type="NCBI Taxonomy" id="985250"/>
    <lineage>
        <taxon>Bacteria</taxon>
        <taxon>Pseudomonadati</taxon>
        <taxon>Pseudomonadota</taxon>
        <taxon>Gammaproteobacteria</taxon>
        <taxon>Nevskiales</taxon>
        <taxon>Nevskiaceae</taxon>
        <taxon>Sinimarinibacterium</taxon>
    </lineage>
</organism>
<comment type="caution">
    <text evidence="1">The sequence shown here is derived from an EMBL/GenBank/DDBJ whole genome shotgun (WGS) entry which is preliminary data.</text>
</comment>
<keyword evidence="2" id="KW-1185">Reference proteome</keyword>
<evidence type="ECO:0000313" key="1">
    <source>
        <dbReference type="EMBL" id="PXV64856.1"/>
    </source>
</evidence>
<proteinExistence type="predicted"/>